<evidence type="ECO:0000259" key="8">
    <source>
        <dbReference type="Pfam" id="PF07962"/>
    </source>
</evidence>
<reference evidence="9 10" key="1">
    <citation type="journal article" date="2020" name="ISME J.">
        <title>Uncovering the hidden diversity of litter-decomposition mechanisms in mushroom-forming fungi.</title>
        <authorList>
            <person name="Floudas D."/>
            <person name="Bentzer J."/>
            <person name="Ahren D."/>
            <person name="Johansson T."/>
            <person name="Persson P."/>
            <person name="Tunlid A."/>
        </authorList>
    </citation>
    <scope>NUCLEOTIDE SEQUENCE [LARGE SCALE GENOMIC DNA]</scope>
    <source>
        <strain evidence="9 10">CBS 175.51</strain>
    </source>
</reference>
<feature type="compositionally biased region" description="Basic and acidic residues" evidence="7">
    <location>
        <begin position="423"/>
        <end position="437"/>
    </location>
</feature>
<feature type="compositionally biased region" description="Pro residues" evidence="7">
    <location>
        <begin position="439"/>
        <end position="449"/>
    </location>
</feature>
<evidence type="ECO:0000256" key="2">
    <source>
        <dbReference type="ARBA" id="ARBA00006075"/>
    </source>
</evidence>
<evidence type="ECO:0000256" key="5">
    <source>
        <dbReference type="ARBA" id="ARBA00023306"/>
    </source>
</evidence>
<protein>
    <recommendedName>
        <fullName evidence="6">Chromosome segregation in meiosis protein</fullName>
    </recommendedName>
</protein>
<evidence type="ECO:0000256" key="3">
    <source>
        <dbReference type="ARBA" id="ARBA00022763"/>
    </source>
</evidence>
<evidence type="ECO:0000256" key="1">
    <source>
        <dbReference type="ARBA" id="ARBA00004123"/>
    </source>
</evidence>
<feature type="compositionally biased region" description="Acidic residues" evidence="7">
    <location>
        <begin position="340"/>
        <end position="350"/>
    </location>
</feature>
<sequence length="462" mass="51017">MPSSTSGVSSAIGERKRSLPSRVRLIKAQSRPVNMRQQRAVLTAMSAALDSLWDDPVVEDVPKRHKTPLADSDAEDSPRPSKRPRQTLFLPGSDDEDSDVEKVSRRTTQAPVEKDIDIDAIFEGIDDDDDDINFKPMEAVNADDMERQMQAKRRAARPSLTPHQIMSSSSPTRGEPGEGRKGGKGDKDDDEKKPRRRPVLLNEALLLGPTGFPELIKNVKDFKVKGKGHEASDLNRLLGIYQFWTHGLYPKTQFRDTVTRVEKLCHTKRMQVALSVWKDEANGVPHQPESEDEDMEGEPAGTDGEPSRSEQRQSSVGASSRNSSPPPPPPTSRPASSASEYDDIFDEDFEALLQAEAASSAQSTAISSSTSKSSAATTAPTDDDDSFWADMAEMDQDPVPSKPPPQKDVPMDEDQEMWDLIDEAEKAAPAKQAHEEVPQPSPPRPPPEPQYADPTEWDDMYV</sequence>
<feature type="region of interest" description="Disordered" evidence="7">
    <location>
        <begin position="59"/>
        <end position="197"/>
    </location>
</feature>
<dbReference type="GO" id="GO:0006974">
    <property type="term" value="P:DNA damage response"/>
    <property type="evidence" value="ECO:0007669"/>
    <property type="project" value="UniProtKB-KW"/>
</dbReference>
<comment type="subcellular location">
    <subcellularLocation>
        <location evidence="1 6">Nucleus</location>
    </subcellularLocation>
</comment>
<gene>
    <name evidence="9" type="ORF">D9611_004740</name>
</gene>
<feature type="compositionally biased region" description="Basic and acidic residues" evidence="7">
    <location>
        <begin position="175"/>
        <end position="193"/>
    </location>
</feature>
<dbReference type="AlphaFoldDB" id="A0A8H5B317"/>
<evidence type="ECO:0000256" key="4">
    <source>
        <dbReference type="ARBA" id="ARBA00023242"/>
    </source>
</evidence>
<organism evidence="9 10">
    <name type="scientific">Ephemerocybe angulata</name>
    <dbReference type="NCBI Taxonomy" id="980116"/>
    <lineage>
        <taxon>Eukaryota</taxon>
        <taxon>Fungi</taxon>
        <taxon>Dikarya</taxon>
        <taxon>Basidiomycota</taxon>
        <taxon>Agaricomycotina</taxon>
        <taxon>Agaricomycetes</taxon>
        <taxon>Agaricomycetidae</taxon>
        <taxon>Agaricales</taxon>
        <taxon>Agaricineae</taxon>
        <taxon>Psathyrellaceae</taxon>
        <taxon>Ephemerocybe</taxon>
    </lineage>
</organism>
<dbReference type="InterPro" id="IPR040038">
    <property type="entry name" value="TIPIN/Csm3/Swi3"/>
</dbReference>
<dbReference type="InterPro" id="IPR012923">
    <property type="entry name" value="Csm3"/>
</dbReference>
<comment type="caution">
    <text evidence="9">The sequence shown here is derived from an EMBL/GenBank/DDBJ whole genome shotgun (WGS) entry which is preliminary data.</text>
</comment>
<comment type="function">
    <text evidence="6">Plays an important role in the control of DNA replication and the maintenance of replication fork stability.</text>
</comment>
<dbReference type="GO" id="GO:0031298">
    <property type="term" value="C:replication fork protection complex"/>
    <property type="evidence" value="ECO:0007669"/>
    <property type="project" value="TreeGrafter"/>
</dbReference>
<dbReference type="GO" id="GO:0003677">
    <property type="term" value="F:DNA binding"/>
    <property type="evidence" value="ECO:0007669"/>
    <property type="project" value="TreeGrafter"/>
</dbReference>
<evidence type="ECO:0000256" key="6">
    <source>
        <dbReference type="RuleBase" id="RU366049"/>
    </source>
</evidence>
<feature type="region of interest" description="Disordered" evidence="7">
    <location>
        <begin position="1"/>
        <end position="36"/>
    </location>
</feature>
<feature type="compositionally biased region" description="Acidic residues" evidence="7">
    <location>
        <begin position="411"/>
        <end position="422"/>
    </location>
</feature>
<feature type="region of interest" description="Disordered" evidence="7">
    <location>
        <begin position="278"/>
        <end position="462"/>
    </location>
</feature>
<evidence type="ECO:0000313" key="9">
    <source>
        <dbReference type="EMBL" id="KAF5315588.1"/>
    </source>
</evidence>
<dbReference type="EMBL" id="JAACJK010000220">
    <property type="protein sequence ID" value="KAF5315588.1"/>
    <property type="molecule type" value="Genomic_DNA"/>
</dbReference>
<proteinExistence type="inferred from homology"/>
<keyword evidence="5 6" id="KW-0131">Cell cycle</keyword>
<dbReference type="Proteomes" id="UP000541558">
    <property type="component" value="Unassembled WGS sequence"/>
</dbReference>
<feature type="compositionally biased region" description="Polar residues" evidence="7">
    <location>
        <begin position="161"/>
        <end position="172"/>
    </location>
</feature>
<dbReference type="GO" id="GO:0043111">
    <property type="term" value="P:replication fork arrest"/>
    <property type="evidence" value="ECO:0007669"/>
    <property type="project" value="TreeGrafter"/>
</dbReference>
<keyword evidence="4 6" id="KW-0539">Nucleus</keyword>
<keyword evidence="10" id="KW-1185">Reference proteome</keyword>
<evidence type="ECO:0000256" key="7">
    <source>
        <dbReference type="SAM" id="MobiDB-lite"/>
    </source>
</evidence>
<feature type="compositionally biased region" description="Low complexity" evidence="7">
    <location>
        <begin position="355"/>
        <end position="380"/>
    </location>
</feature>
<evidence type="ECO:0000313" key="10">
    <source>
        <dbReference type="Proteomes" id="UP000541558"/>
    </source>
</evidence>
<dbReference type="PANTHER" id="PTHR13220">
    <property type="entry name" value="TIMELESS INTERACTING-RELATED"/>
    <property type="match status" value="1"/>
</dbReference>
<dbReference type="Pfam" id="PF07962">
    <property type="entry name" value="Swi3"/>
    <property type="match status" value="1"/>
</dbReference>
<feature type="compositionally biased region" description="Acidic residues" evidence="7">
    <location>
        <begin position="381"/>
        <end position="396"/>
    </location>
</feature>
<feature type="domain" description="Chromosome segregation in meiosis protein 3" evidence="8">
    <location>
        <begin position="201"/>
        <end position="281"/>
    </location>
</feature>
<dbReference type="GO" id="GO:0000076">
    <property type="term" value="P:DNA replication checkpoint signaling"/>
    <property type="evidence" value="ECO:0007669"/>
    <property type="project" value="UniProtKB-UniRule"/>
</dbReference>
<comment type="similarity">
    <text evidence="2 6">Belongs to the CSM3 family.</text>
</comment>
<feature type="compositionally biased region" description="Acidic residues" evidence="7">
    <location>
        <begin position="118"/>
        <end position="131"/>
    </location>
</feature>
<dbReference type="GO" id="GO:0031297">
    <property type="term" value="P:replication fork processing"/>
    <property type="evidence" value="ECO:0007669"/>
    <property type="project" value="UniProtKB-UniRule"/>
</dbReference>
<accession>A0A8H5B317</accession>
<dbReference type="OrthoDB" id="437078at2759"/>
<keyword evidence="3 6" id="KW-0227">DNA damage</keyword>
<name>A0A8H5B317_9AGAR</name>
<dbReference type="PANTHER" id="PTHR13220:SF11">
    <property type="entry name" value="TIMELESS-INTERACTING PROTEIN"/>
    <property type="match status" value="1"/>
</dbReference>